<protein>
    <submittedName>
        <fullName evidence="1">Uncharacterized protein</fullName>
    </submittedName>
</protein>
<dbReference type="EMBL" id="ML992505">
    <property type="protein sequence ID" value="KAF2224028.1"/>
    <property type="molecule type" value="Genomic_DNA"/>
</dbReference>
<feature type="non-terminal residue" evidence="1">
    <location>
        <position position="1"/>
    </location>
</feature>
<evidence type="ECO:0000313" key="1">
    <source>
        <dbReference type="EMBL" id="KAF2224028.1"/>
    </source>
</evidence>
<sequence length="99" mass="11324">RISRLRLPLAPLLPMPSGPPHPDFPLTLLAYHLLTEDQLDRLAHYYHQSTPGVYTNEYPAPVLWPRRRSSASLLDDDERIAIKRRKIGKFIGLVGMQTP</sequence>
<name>A0A6A6GEF0_9PEZI</name>
<proteinExistence type="predicted"/>
<dbReference type="AlphaFoldDB" id="A0A6A6GEF0"/>
<feature type="non-terminal residue" evidence="1">
    <location>
        <position position="99"/>
    </location>
</feature>
<keyword evidence="2" id="KW-1185">Reference proteome</keyword>
<dbReference type="Proteomes" id="UP000799538">
    <property type="component" value="Unassembled WGS sequence"/>
</dbReference>
<gene>
    <name evidence="1" type="ORF">BDZ85DRAFT_184146</name>
</gene>
<organism evidence="1 2">
    <name type="scientific">Elsinoe ampelina</name>
    <dbReference type="NCBI Taxonomy" id="302913"/>
    <lineage>
        <taxon>Eukaryota</taxon>
        <taxon>Fungi</taxon>
        <taxon>Dikarya</taxon>
        <taxon>Ascomycota</taxon>
        <taxon>Pezizomycotina</taxon>
        <taxon>Dothideomycetes</taxon>
        <taxon>Dothideomycetidae</taxon>
        <taxon>Myriangiales</taxon>
        <taxon>Elsinoaceae</taxon>
        <taxon>Elsinoe</taxon>
    </lineage>
</organism>
<evidence type="ECO:0000313" key="2">
    <source>
        <dbReference type="Proteomes" id="UP000799538"/>
    </source>
</evidence>
<reference evidence="2" key="1">
    <citation type="journal article" date="2020" name="Stud. Mycol.">
        <title>101 Dothideomycetes genomes: A test case for predicting lifestyles and emergence of pathogens.</title>
        <authorList>
            <person name="Haridas S."/>
            <person name="Albert R."/>
            <person name="Binder M."/>
            <person name="Bloem J."/>
            <person name="LaButti K."/>
            <person name="Salamov A."/>
            <person name="Andreopoulos B."/>
            <person name="Baker S."/>
            <person name="Barry K."/>
            <person name="Bills G."/>
            <person name="Bluhm B."/>
            <person name="Cannon C."/>
            <person name="Castanera R."/>
            <person name="Culley D."/>
            <person name="Daum C."/>
            <person name="Ezra D."/>
            <person name="Gonzalez J."/>
            <person name="Henrissat B."/>
            <person name="Kuo A."/>
            <person name="Liang C."/>
            <person name="Lipzen A."/>
            <person name="Lutzoni F."/>
            <person name="Magnuson J."/>
            <person name="Mondo S."/>
            <person name="Nolan M."/>
            <person name="Ohm R."/>
            <person name="Pangilinan J."/>
            <person name="Park H.-J."/>
            <person name="Ramirez L."/>
            <person name="Alfaro M."/>
            <person name="Sun H."/>
            <person name="Tritt A."/>
            <person name="Yoshinaga Y."/>
            <person name="Zwiers L.-H."/>
            <person name="Turgeon B."/>
            <person name="Goodwin S."/>
            <person name="Spatafora J."/>
            <person name="Crous P."/>
            <person name="Grigoriev I."/>
        </authorList>
    </citation>
    <scope>NUCLEOTIDE SEQUENCE [LARGE SCALE GENOMIC DNA]</scope>
    <source>
        <strain evidence="2">CECT 20119</strain>
    </source>
</reference>
<dbReference type="OrthoDB" id="4156665at2759"/>
<accession>A0A6A6GEF0</accession>